<proteinExistence type="predicted"/>
<dbReference type="PANTHER" id="PTHR12526">
    <property type="entry name" value="GLYCOSYLTRANSFERASE"/>
    <property type="match status" value="1"/>
</dbReference>
<sequence>MKVLVSIFEELVPLSGGGTPRISNIVRAFVKKGHQVYVAAAISKRKEDAIEELGCADFLPLLRVSRLDAKKMTKYLYAHPQNILQVIRYSRRIRPEMIVSHNSIAGFGALLVRRFTPDTVTVLDLTDLLFQYLESYYGSGGLMRLIQIGGGSLEKKTILDSDKIITISNSMRNTLKDYGVNEERIEVVCDGVDTDIFKPVDARDLRDKYGKNSETIIIFQGVIDPQDEPDLILDASKIVLKKHPRTSFWIIGDGAAVPGLKEKISGSGLMNKFYFSGWVSQTELARYICASDIGLVILPNTLSARGRVTLKEFEYWACGIPVVAPRLPALEEVVKEGETGLFYEPNSSQNLAKRIIELIENKSETERMGEKGRAIAKERFEWKKLANEFVKRCEDFERN</sequence>
<dbReference type="GO" id="GO:0016757">
    <property type="term" value="F:glycosyltransferase activity"/>
    <property type="evidence" value="ECO:0007669"/>
    <property type="project" value="UniProtKB-KW"/>
</dbReference>
<feature type="domain" description="Glycosyltransferase subfamily 4-like N-terminal" evidence="4">
    <location>
        <begin position="16"/>
        <end position="195"/>
    </location>
</feature>
<evidence type="ECO:0000256" key="2">
    <source>
        <dbReference type="ARBA" id="ARBA00022679"/>
    </source>
</evidence>
<dbReference type="PANTHER" id="PTHR12526:SF629">
    <property type="entry name" value="TEICHURONIC ACID BIOSYNTHESIS GLYCOSYLTRANSFERASE TUAH-RELATED"/>
    <property type="match status" value="1"/>
</dbReference>
<dbReference type="Gene3D" id="3.40.50.2000">
    <property type="entry name" value="Glycogen Phosphorylase B"/>
    <property type="match status" value="2"/>
</dbReference>
<gene>
    <name evidence="5" type="ORF">E3J84_00710</name>
</gene>
<dbReference type="InterPro" id="IPR001296">
    <property type="entry name" value="Glyco_trans_1"/>
</dbReference>
<dbReference type="AlphaFoldDB" id="A0A523S5A2"/>
<evidence type="ECO:0000256" key="1">
    <source>
        <dbReference type="ARBA" id="ARBA00022676"/>
    </source>
</evidence>
<evidence type="ECO:0000259" key="4">
    <source>
        <dbReference type="Pfam" id="PF13439"/>
    </source>
</evidence>
<dbReference type="Pfam" id="PF13439">
    <property type="entry name" value="Glyco_transf_4"/>
    <property type="match status" value="1"/>
</dbReference>
<name>A0A523S5A2_UNCAE</name>
<evidence type="ECO:0000313" key="5">
    <source>
        <dbReference type="EMBL" id="TET12979.1"/>
    </source>
</evidence>
<reference evidence="5 6" key="1">
    <citation type="submission" date="2019-03" db="EMBL/GenBank/DDBJ databases">
        <title>Metabolic potential of uncultured bacteria and archaea associated with petroleum seepage in deep-sea sediments.</title>
        <authorList>
            <person name="Dong X."/>
            <person name="Hubert C."/>
        </authorList>
    </citation>
    <scope>NUCLEOTIDE SEQUENCE [LARGE SCALE GENOMIC DNA]</scope>
    <source>
        <strain evidence="5">E44_bin7</strain>
    </source>
</reference>
<dbReference type="EMBL" id="SOKJ01000037">
    <property type="protein sequence ID" value="TET12979.1"/>
    <property type="molecule type" value="Genomic_DNA"/>
</dbReference>
<dbReference type="CDD" id="cd03801">
    <property type="entry name" value="GT4_PimA-like"/>
    <property type="match status" value="1"/>
</dbReference>
<accession>A0A523S5A2</accession>
<keyword evidence="2 5" id="KW-0808">Transferase</keyword>
<protein>
    <submittedName>
        <fullName evidence="5">Glycosyltransferase family 1 protein</fullName>
    </submittedName>
</protein>
<evidence type="ECO:0000313" key="6">
    <source>
        <dbReference type="Proteomes" id="UP000316360"/>
    </source>
</evidence>
<organism evidence="5 6">
    <name type="scientific">Aerophobetes bacterium</name>
    <dbReference type="NCBI Taxonomy" id="2030807"/>
    <lineage>
        <taxon>Bacteria</taxon>
        <taxon>Candidatus Aerophobota</taxon>
    </lineage>
</organism>
<keyword evidence="1" id="KW-0328">Glycosyltransferase</keyword>
<feature type="domain" description="Glycosyl transferase family 1" evidence="3">
    <location>
        <begin position="204"/>
        <end position="373"/>
    </location>
</feature>
<dbReference type="Pfam" id="PF00534">
    <property type="entry name" value="Glycos_transf_1"/>
    <property type="match status" value="1"/>
</dbReference>
<dbReference type="Proteomes" id="UP000316360">
    <property type="component" value="Unassembled WGS sequence"/>
</dbReference>
<dbReference type="InterPro" id="IPR028098">
    <property type="entry name" value="Glyco_trans_4-like_N"/>
</dbReference>
<dbReference type="SUPFAM" id="SSF53756">
    <property type="entry name" value="UDP-Glycosyltransferase/glycogen phosphorylase"/>
    <property type="match status" value="1"/>
</dbReference>
<comment type="caution">
    <text evidence="5">The sequence shown here is derived from an EMBL/GenBank/DDBJ whole genome shotgun (WGS) entry which is preliminary data.</text>
</comment>
<evidence type="ECO:0000259" key="3">
    <source>
        <dbReference type="Pfam" id="PF00534"/>
    </source>
</evidence>